<reference evidence="4 5" key="1">
    <citation type="submission" date="2016-10" db="EMBL/GenBank/DDBJ databases">
        <authorList>
            <person name="de Groot N.N."/>
        </authorList>
    </citation>
    <scope>NUCLEOTIDE SEQUENCE [LARGE SCALE GENOMIC DNA]</scope>
    <source>
        <strain evidence="4 5">ATCC 43154</strain>
    </source>
</reference>
<dbReference type="InterPro" id="IPR024455">
    <property type="entry name" value="Phage_capsid"/>
</dbReference>
<evidence type="ECO:0000256" key="1">
    <source>
        <dbReference type="ARBA" id="ARBA00004328"/>
    </source>
</evidence>
<dbReference type="OrthoDB" id="9786516at2"/>
<comment type="subcellular location">
    <subcellularLocation>
        <location evidence="1">Virion</location>
    </subcellularLocation>
</comment>
<protein>
    <submittedName>
        <fullName evidence="4">Phage major capsid protein, HK97 family</fullName>
    </submittedName>
</protein>
<accession>A0A1I4SH53</accession>
<feature type="region of interest" description="Disordered" evidence="2">
    <location>
        <begin position="1"/>
        <end position="36"/>
    </location>
</feature>
<dbReference type="NCBIfam" id="TIGR01554">
    <property type="entry name" value="major_cap_HK97"/>
    <property type="match status" value="1"/>
</dbReference>
<feature type="compositionally biased region" description="Basic and acidic residues" evidence="2">
    <location>
        <begin position="8"/>
        <end position="36"/>
    </location>
</feature>
<dbReference type="Pfam" id="PF05065">
    <property type="entry name" value="Phage_capsid"/>
    <property type="match status" value="1"/>
</dbReference>
<proteinExistence type="predicted"/>
<dbReference type="STRING" id="758825.SAMN02982985_04774"/>
<evidence type="ECO:0000313" key="5">
    <source>
        <dbReference type="Proteomes" id="UP000199470"/>
    </source>
</evidence>
<keyword evidence="5" id="KW-1185">Reference proteome</keyword>
<dbReference type="InterPro" id="IPR054612">
    <property type="entry name" value="Phage_capsid-like_C"/>
</dbReference>
<evidence type="ECO:0000313" key="4">
    <source>
        <dbReference type="EMBL" id="SFM63789.1"/>
    </source>
</evidence>
<dbReference type="SUPFAM" id="SSF56563">
    <property type="entry name" value="Major capsid protein gp5"/>
    <property type="match status" value="1"/>
</dbReference>
<dbReference type="Gene3D" id="3.30.2400.10">
    <property type="entry name" value="Major capsid protein gp5"/>
    <property type="match status" value="1"/>
</dbReference>
<gene>
    <name evidence="4" type="ORF">SAMN02982985_04774</name>
</gene>
<sequence>MKSIQALREQRQQLAKEARNQMEQKGDRAWTKEDQTTFDERADKIDGIENEITAVEKVMALEIEDHNRDVETFRRNPGANAESNKPRALFAKLLREGPANMTREEMADIRNTMSTTAPSQGGYTVQTDVAKELIDALKAYGGMRGLASSITTSQGNPLGYPTSDGTAEEGEWVPENTGATSGDASFGTVGLNTFKASSKIITIPIELLMDSSIDIIAMVNKRIRDRLGRTMNKGFTVGSGTGQPLGYVPAASVGKIGATGQTVTVLYDDLVDLQESIDQAYQDAGTCRFMMHQQTRKVVRKIKDGSGRPIWAESYEAGIKTGTPAQLLGSDVAINNDMAQPAANAKTIGFGDFSKYMIRDVLDFILFRFEDSAFASKGQVGFLAWSRAGGNLLDVNGIKLYQQSAT</sequence>
<dbReference type="EMBL" id="FOTW01000026">
    <property type="protein sequence ID" value="SFM63789.1"/>
    <property type="molecule type" value="Genomic_DNA"/>
</dbReference>
<feature type="domain" description="Phage capsid-like C-terminal" evidence="3">
    <location>
        <begin position="121"/>
        <end position="402"/>
    </location>
</feature>
<organism evidence="4 5">
    <name type="scientific">Rugamonas rubra</name>
    <dbReference type="NCBI Taxonomy" id="758825"/>
    <lineage>
        <taxon>Bacteria</taxon>
        <taxon>Pseudomonadati</taxon>
        <taxon>Pseudomonadota</taxon>
        <taxon>Betaproteobacteria</taxon>
        <taxon>Burkholderiales</taxon>
        <taxon>Oxalobacteraceae</taxon>
        <taxon>Telluria group</taxon>
        <taxon>Rugamonas</taxon>
    </lineage>
</organism>
<name>A0A1I4SH53_9BURK</name>
<dbReference type="RefSeq" id="WP_093390207.1">
    <property type="nucleotide sequence ID" value="NZ_FOTW01000026.1"/>
</dbReference>
<evidence type="ECO:0000256" key="2">
    <source>
        <dbReference type="SAM" id="MobiDB-lite"/>
    </source>
</evidence>
<dbReference type="Proteomes" id="UP000199470">
    <property type="component" value="Unassembled WGS sequence"/>
</dbReference>
<dbReference type="AlphaFoldDB" id="A0A1I4SH53"/>
<evidence type="ECO:0000259" key="3">
    <source>
        <dbReference type="Pfam" id="PF05065"/>
    </source>
</evidence>